<dbReference type="GO" id="GO:0005739">
    <property type="term" value="C:mitochondrion"/>
    <property type="evidence" value="ECO:0007669"/>
    <property type="project" value="TreeGrafter"/>
</dbReference>
<dbReference type="PANTHER" id="PTHR43981">
    <property type="entry name" value="ENOYL-[ACYL-CARRIER-PROTEIN] REDUCTASE, MITOCHONDRIAL"/>
    <property type="match status" value="1"/>
</dbReference>
<dbReference type="InterPro" id="IPR051034">
    <property type="entry name" value="Mito_Enoyl-ACP_Reductase"/>
</dbReference>
<evidence type="ECO:0000259" key="3">
    <source>
        <dbReference type="Pfam" id="PF00107"/>
    </source>
</evidence>
<evidence type="ECO:0000256" key="2">
    <source>
        <dbReference type="ARBA" id="ARBA00023002"/>
    </source>
</evidence>
<dbReference type="Pfam" id="PF00107">
    <property type="entry name" value="ADH_zinc_N"/>
    <property type="match status" value="1"/>
</dbReference>
<feature type="domain" description="Alcohol dehydrogenase-like C-terminal" evidence="3">
    <location>
        <begin position="74"/>
        <end position="160"/>
    </location>
</feature>
<dbReference type="EMBL" id="KN642421">
    <property type="protein sequence ID" value="KHN45308.1"/>
    <property type="molecule type" value="Genomic_DNA"/>
</dbReference>
<dbReference type="InterPro" id="IPR036291">
    <property type="entry name" value="NAD(P)-bd_dom_sf"/>
</dbReference>
<accession>A0A0B2SKD1</accession>
<reference evidence="4" key="1">
    <citation type="submission" date="2014-07" db="EMBL/GenBank/DDBJ databases">
        <title>Identification of a novel salt tolerance gene in wild soybean by whole-genome sequencing.</title>
        <authorList>
            <person name="Lam H.-M."/>
            <person name="Qi X."/>
            <person name="Li M.-W."/>
            <person name="Liu X."/>
            <person name="Xie M."/>
            <person name="Ni M."/>
            <person name="Xu X."/>
        </authorList>
    </citation>
    <scope>NUCLEOTIDE SEQUENCE [LARGE SCALE GENOMIC DNA]</scope>
    <source>
        <tissue evidence="4">Root</tissue>
    </source>
</reference>
<organism evidence="4">
    <name type="scientific">Glycine soja</name>
    <name type="common">Wild soybean</name>
    <dbReference type="NCBI Taxonomy" id="3848"/>
    <lineage>
        <taxon>Eukaryota</taxon>
        <taxon>Viridiplantae</taxon>
        <taxon>Streptophyta</taxon>
        <taxon>Embryophyta</taxon>
        <taxon>Tracheophyta</taxon>
        <taxon>Spermatophyta</taxon>
        <taxon>Magnoliopsida</taxon>
        <taxon>eudicotyledons</taxon>
        <taxon>Gunneridae</taxon>
        <taxon>Pentapetalae</taxon>
        <taxon>rosids</taxon>
        <taxon>fabids</taxon>
        <taxon>Fabales</taxon>
        <taxon>Fabaceae</taxon>
        <taxon>Papilionoideae</taxon>
        <taxon>50 kb inversion clade</taxon>
        <taxon>NPAAA clade</taxon>
        <taxon>indigoferoid/millettioid clade</taxon>
        <taxon>Phaseoleae</taxon>
        <taxon>Glycine</taxon>
        <taxon>Glycine subgen. Soja</taxon>
    </lineage>
</organism>
<gene>
    <name evidence="4" type="ORF">glysoja_047296</name>
</gene>
<keyword evidence="2 4" id="KW-0560">Oxidoreductase</keyword>
<dbReference type="Proteomes" id="UP000053555">
    <property type="component" value="Unassembled WGS sequence"/>
</dbReference>
<dbReference type="GO" id="GO:0006631">
    <property type="term" value="P:fatty acid metabolic process"/>
    <property type="evidence" value="ECO:0007669"/>
    <property type="project" value="TreeGrafter"/>
</dbReference>
<name>A0A0B2SKD1_GLYSO</name>
<dbReference type="PANTHER" id="PTHR43981:SF2">
    <property type="entry name" value="ENOYL-[ACYL-CARRIER-PROTEIN] REDUCTASE, MITOCHONDRIAL"/>
    <property type="match status" value="1"/>
</dbReference>
<dbReference type="InterPro" id="IPR013149">
    <property type="entry name" value="ADH-like_C"/>
</dbReference>
<dbReference type="AlphaFoldDB" id="A0A0B2SKD1"/>
<sequence>MALHFVSSILHVLRLTEPFPSLHNTHVLLDLVPLHLDRSCKNKLKFYECGSGCQQEMLLCKMGRPAWPGVDEVKERLKNLGADEVFTESELEVKNVKSLLGGTPEPVLGFNCVGGNAASLVLKFFRQGGTMATYGGMSKKPVTVSTSTFIFKGTALVRTWKWFNVGGFNFQVKKLLRMFWGRV</sequence>
<dbReference type="EC" id="1.3.1.38" evidence="4"/>
<dbReference type="Gene3D" id="3.40.50.720">
    <property type="entry name" value="NAD(P)-binding Rossmann-like Domain"/>
    <property type="match status" value="1"/>
</dbReference>
<proteinExistence type="predicted"/>
<evidence type="ECO:0000256" key="1">
    <source>
        <dbReference type="ARBA" id="ARBA00022857"/>
    </source>
</evidence>
<protein>
    <submittedName>
        <fullName evidence="4">Putative trans-2-enoyl-CoA reductase, mitochondrial</fullName>
        <ecNumber evidence="4">1.3.1.38</ecNumber>
    </submittedName>
</protein>
<dbReference type="SUPFAM" id="SSF51735">
    <property type="entry name" value="NAD(P)-binding Rossmann-fold domains"/>
    <property type="match status" value="1"/>
</dbReference>
<keyword evidence="1" id="KW-0521">NADP</keyword>
<dbReference type="GO" id="GO:0019166">
    <property type="term" value="F:trans-2-enoyl-CoA reductase (NADPH) activity"/>
    <property type="evidence" value="ECO:0007669"/>
    <property type="project" value="UniProtKB-EC"/>
</dbReference>
<evidence type="ECO:0000313" key="4">
    <source>
        <dbReference type="EMBL" id="KHN45308.1"/>
    </source>
</evidence>